<protein>
    <submittedName>
        <fullName evidence="10">Monovalent cation/H+ antiporter complex subunit F</fullName>
    </submittedName>
</protein>
<keyword evidence="3" id="KW-0813">Transport</keyword>
<reference evidence="10" key="2">
    <citation type="submission" date="2024-02" db="EMBL/GenBank/DDBJ databases">
        <authorList>
            <person name="Prathaban M."/>
            <person name="Mythili R."/>
            <person name="Sharmila Devi N."/>
            <person name="Sobanaa M."/>
            <person name="Prathiviraj R."/>
            <person name="Selvin J."/>
        </authorList>
    </citation>
    <scope>NUCLEOTIDE SEQUENCE</scope>
    <source>
        <strain evidence="10">MP1014</strain>
    </source>
</reference>
<evidence type="ECO:0000313" key="11">
    <source>
        <dbReference type="Proteomes" id="UP001310387"/>
    </source>
</evidence>
<evidence type="ECO:0000256" key="7">
    <source>
        <dbReference type="ARBA" id="ARBA00023136"/>
    </source>
</evidence>
<keyword evidence="11" id="KW-1185">Reference proteome</keyword>
<dbReference type="RefSeq" id="WP_332902782.1">
    <property type="nucleotide sequence ID" value="NZ_JBAGLP010000118.1"/>
</dbReference>
<organism evidence="10 11">
    <name type="scientific">Isoptericola haloaureus</name>
    <dbReference type="NCBI Taxonomy" id="1542902"/>
    <lineage>
        <taxon>Bacteria</taxon>
        <taxon>Bacillati</taxon>
        <taxon>Actinomycetota</taxon>
        <taxon>Actinomycetes</taxon>
        <taxon>Micrococcales</taxon>
        <taxon>Promicromonosporaceae</taxon>
        <taxon>Isoptericola</taxon>
    </lineage>
</organism>
<keyword evidence="4" id="KW-1003">Cell membrane</keyword>
<proteinExistence type="inferred from homology"/>
<keyword evidence="5 9" id="KW-0812">Transmembrane</keyword>
<evidence type="ECO:0000313" key="10">
    <source>
        <dbReference type="EMBL" id="MEG3616295.1"/>
    </source>
</evidence>
<dbReference type="PANTHER" id="PTHR34702:SF1">
    <property type="entry name" value="NA(+)_H(+) ANTIPORTER SUBUNIT F"/>
    <property type="match status" value="1"/>
</dbReference>
<evidence type="ECO:0000256" key="2">
    <source>
        <dbReference type="ARBA" id="ARBA00009212"/>
    </source>
</evidence>
<evidence type="ECO:0000256" key="5">
    <source>
        <dbReference type="ARBA" id="ARBA00022692"/>
    </source>
</evidence>
<feature type="transmembrane region" description="Helical" evidence="9">
    <location>
        <begin position="59"/>
        <end position="82"/>
    </location>
</feature>
<keyword evidence="7 9" id="KW-0472">Membrane</keyword>
<dbReference type="Pfam" id="PF04066">
    <property type="entry name" value="MrpF_PhaF"/>
    <property type="match status" value="1"/>
</dbReference>
<evidence type="ECO:0000256" key="3">
    <source>
        <dbReference type="ARBA" id="ARBA00022448"/>
    </source>
</evidence>
<reference evidence="10" key="1">
    <citation type="journal article" date="2024" name="Antonie Van Leeuwenhoek">
        <title>Isoptericola haloaureus sp. nov., a dimorphic actinobacterium isolated from mangrove sediments of southeast India, implicating biosaline agricultural significance through nitrogen fixation and salt tolerance genes.</title>
        <authorList>
            <person name="Prathaban M."/>
            <person name="Prathiviraj R."/>
            <person name="Ravichandran M."/>
            <person name="Natarajan S.D."/>
            <person name="Sobanaa M."/>
            <person name="Hari Krishna Kumar S."/>
            <person name="Chandrasekar V."/>
            <person name="Selvin J."/>
        </authorList>
    </citation>
    <scope>NUCLEOTIDE SEQUENCE</scope>
    <source>
        <strain evidence="10">MP1014</strain>
    </source>
</reference>
<dbReference type="Proteomes" id="UP001310387">
    <property type="component" value="Unassembled WGS sequence"/>
</dbReference>
<sequence length="115" mass="12250">MTVVVVVAAVMVAVAALLALVRIERGPSMLDRALGLDLLAATLVGAIAIEAAWNRRTETIPILVALSLVGFVGSVAIARFAAREPSRAERRAVDDRAADDRAADDRTADDREEDR</sequence>
<gene>
    <name evidence="10" type="ORF">V5O49_14285</name>
</gene>
<name>A0ABU7ZAJ1_9MICO</name>
<comment type="caution">
    <text evidence="10">The sequence shown here is derived from an EMBL/GenBank/DDBJ whole genome shotgun (WGS) entry which is preliminary data.</text>
</comment>
<feature type="transmembrane region" description="Helical" evidence="9">
    <location>
        <begin position="6"/>
        <end position="23"/>
    </location>
</feature>
<comment type="similarity">
    <text evidence="2">Belongs to the CPA3 antiporters (TC 2.A.63) subunit F family.</text>
</comment>
<feature type="transmembrane region" description="Helical" evidence="9">
    <location>
        <begin position="35"/>
        <end position="53"/>
    </location>
</feature>
<evidence type="ECO:0000256" key="9">
    <source>
        <dbReference type="SAM" id="Phobius"/>
    </source>
</evidence>
<dbReference type="PANTHER" id="PTHR34702">
    <property type="entry name" value="NA(+)/H(+) ANTIPORTER SUBUNIT F1"/>
    <property type="match status" value="1"/>
</dbReference>
<accession>A0ABU7ZAJ1</accession>
<feature type="region of interest" description="Disordered" evidence="8">
    <location>
        <begin position="85"/>
        <end position="115"/>
    </location>
</feature>
<evidence type="ECO:0000256" key="1">
    <source>
        <dbReference type="ARBA" id="ARBA00004651"/>
    </source>
</evidence>
<comment type="subcellular location">
    <subcellularLocation>
        <location evidence="1">Cell membrane</location>
        <topology evidence="1">Multi-pass membrane protein</topology>
    </subcellularLocation>
</comment>
<evidence type="ECO:0000256" key="8">
    <source>
        <dbReference type="SAM" id="MobiDB-lite"/>
    </source>
</evidence>
<keyword evidence="6 9" id="KW-1133">Transmembrane helix</keyword>
<dbReference type="EMBL" id="JBAGLP010000118">
    <property type="protein sequence ID" value="MEG3616295.1"/>
    <property type="molecule type" value="Genomic_DNA"/>
</dbReference>
<evidence type="ECO:0000256" key="6">
    <source>
        <dbReference type="ARBA" id="ARBA00022989"/>
    </source>
</evidence>
<dbReference type="InterPro" id="IPR007208">
    <property type="entry name" value="MrpF/PhaF-like"/>
</dbReference>
<evidence type="ECO:0000256" key="4">
    <source>
        <dbReference type="ARBA" id="ARBA00022475"/>
    </source>
</evidence>